<dbReference type="EMBL" id="FMSH01000272">
    <property type="protein sequence ID" value="SCU76785.1"/>
    <property type="molecule type" value="Genomic_DNA"/>
</dbReference>
<evidence type="ECO:0000259" key="4">
    <source>
        <dbReference type="PROSITE" id="PS01124"/>
    </source>
</evidence>
<gene>
    <name evidence="5" type="ORF">CNECB9_3430049</name>
</gene>
<dbReference type="SUPFAM" id="SSF46689">
    <property type="entry name" value="Homeodomain-like"/>
    <property type="match status" value="2"/>
</dbReference>
<dbReference type="InterPro" id="IPR018060">
    <property type="entry name" value="HTH_AraC"/>
</dbReference>
<dbReference type="SMART" id="SM00342">
    <property type="entry name" value="HTH_ARAC"/>
    <property type="match status" value="1"/>
</dbReference>
<dbReference type="GO" id="GO:0003700">
    <property type="term" value="F:DNA-binding transcription factor activity"/>
    <property type="evidence" value="ECO:0007669"/>
    <property type="project" value="InterPro"/>
</dbReference>
<keyword evidence="2" id="KW-0238">DNA-binding</keyword>
<sequence length="325" mass="35113">MNPGPHDVLSRILSACKAERAVTASFRLHAPWALHSAGTEGALIRMCTGTGYWICTDGGTPVEIGPRDIVMLPRGTPHTVASTRDPGDGVVPFADLLKAHMIGRHGDHPIELTYGADDTGSADAPPTQLFSLHLWMPALDVGAIPAELPPLIVLRSGELPLAHTLANTMELLVQDSLSQRPGWQLSAARMGDLLLVHILGEYLRTPAAARQGTPNVLDDPGIARAVAAMHEAPQQDWSIARLAAVAYLSRTVFAERFCALLGVPPMQYLSAFRMNLAAERLRQPRVRIAEVAEATGYASEKAFSRAFQRWIGVSPTQYQRDASTP</sequence>
<dbReference type="GO" id="GO:0043565">
    <property type="term" value="F:sequence-specific DNA binding"/>
    <property type="evidence" value="ECO:0007669"/>
    <property type="project" value="InterPro"/>
</dbReference>
<evidence type="ECO:0000256" key="2">
    <source>
        <dbReference type="ARBA" id="ARBA00023125"/>
    </source>
</evidence>
<dbReference type="InterPro" id="IPR009057">
    <property type="entry name" value="Homeodomain-like_sf"/>
</dbReference>
<organism evidence="5">
    <name type="scientific">Cupriavidus necator</name>
    <name type="common">Alcaligenes eutrophus</name>
    <name type="synonym">Ralstonia eutropha</name>
    <dbReference type="NCBI Taxonomy" id="106590"/>
    <lineage>
        <taxon>Bacteria</taxon>
        <taxon>Pseudomonadati</taxon>
        <taxon>Pseudomonadota</taxon>
        <taxon>Betaproteobacteria</taxon>
        <taxon>Burkholderiales</taxon>
        <taxon>Burkholderiaceae</taxon>
        <taxon>Cupriavidus</taxon>
    </lineage>
</organism>
<feature type="domain" description="HTH araC/xylS-type" evidence="4">
    <location>
        <begin position="223"/>
        <end position="321"/>
    </location>
</feature>
<keyword evidence="1" id="KW-0805">Transcription regulation</keyword>
<protein>
    <submittedName>
        <fullName evidence="5">Transcriptional regulator AraC family</fullName>
    </submittedName>
</protein>
<name>A0A1K0IHI7_CUPNE</name>
<dbReference type="Gene3D" id="1.10.10.60">
    <property type="entry name" value="Homeodomain-like"/>
    <property type="match status" value="1"/>
</dbReference>
<dbReference type="PRINTS" id="PR00032">
    <property type="entry name" value="HTHARAC"/>
</dbReference>
<dbReference type="InterPro" id="IPR018062">
    <property type="entry name" value="HTH_AraC-typ_CS"/>
</dbReference>
<dbReference type="Pfam" id="PF12833">
    <property type="entry name" value="HTH_18"/>
    <property type="match status" value="1"/>
</dbReference>
<dbReference type="AlphaFoldDB" id="A0A1K0IHI7"/>
<dbReference type="InterPro" id="IPR032783">
    <property type="entry name" value="AraC_lig"/>
</dbReference>
<evidence type="ECO:0000256" key="3">
    <source>
        <dbReference type="ARBA" id="ARBA00023163"/>
    </source>
</evidence>
<accession>A0A1K0IHI7</accession>
<dbReference type="PROSITE" id="PS01124">
    <property type="entry name" value="HTH_ARAC_FAMILY_2"/>
    <property type="match status" value="1"/>
</dbReference>
<dbReference type="InterPro" id="IPR050204">
    <property type="entry name" value="AraC_XylS_family_regulators"/>
</dbReference>
<dbReference type="PROSITE" id="PS00041">
    <property type="entry name" value="HTH_ARAC_FAMILY_1"/>
    <property type="match status" value="1"/>
</dbReference>
<dbReference type="Pfam" id="PF12852">
    <property type="entry name" value="Cupin_6"/>
    <property type="match status" value="1"/>
</dbReference>
<evidence type="ECO:0000313" key="5">
    <source>
        <dbReference type="EMBL" id="SCU76785.1"/>
    </source>
</evidence>
<dbReference type="PANTHER" id="PTHR46796">
    <property type="entry name" value="HTH-TYPE TRANSCRIPTIONAL ACTIVATOR RHAS-RELATED"/>
    <property type="match status" value="1"/>
</dbReference>
<evidence type="ECO:0000256" key="1">
    <source>
        <dbReference type="ARBA" id="ARBA00023015"/>
    </source>
</evidence>
<reference evidence="5" key="1">
    <citation type="submission" date="2016-09" db="EMBL/GenBank/DDBJ databases">
        <authorList>
            <person name="Capua I."/>
            <person name="De Benedictis P."/>
            <person name="Joannis T."/>
            <person name="Lombin L.H."/>
            <person name="Cattoli G."/>
        </authorList>
    </citation>
    <scope>NUCLEOTIDE SEQUENCE</scope>
    <source>
        <strain evidence="5">B9</strain>
    </source>
</reference>
<proteinExistence type="predicted"/>
<dbReference type="InterPro" id="IPR020449">
    <property type="entry name" value="Tscrpt_reg_AraC-type_HTH"/>
</dbReference>
<keyword evidence="3" id="KW-0804">Transcription</keyword>
<dbReference type="PANTHER" id="PTHR46796:SF7">
    <property type="entry name" value="ARAC FAMILY TRANSCRIPTIONAL REGULATOR"/>
    <property type="match status" value="1"/>
</dbReference>